<organism evidence="3 4">
    <name type="scientific">Paractinoplanes bogorensis</name>
    <dbReference type="NCBI Taxonomy" id="1610840"/>
    <lineage>
        <taxon>Bacteria</taxon>
        <taxon>Bacillati</taxon>
        <taxon>Actinomycetota</taxon>
        <taxon>Actinomycetes</taxon>
        <taxon>Micromonosporales</taxon>
        <taxon>Micromonosporaceae</taxon>
        <taxon>Paractinoplanes</taxon>
    </lineage>
</organism>
<evidence type="ECO:0000259" key="2">
    <source>
        <dbReference type="Pfam" id="PF16976"/>
    </source>
</evidence>
<protein>
    <recommendedName>
        <fullName evidence="2">Flp pilus assembly protein RcpC/CpaB domain-containing protein</fullName>
    </recommendedName>
</protein>
<gene>
    <name evidence="3" type="ORF">KOI35_11870</name>
</gene>
<dbReference type="EMBL" id="JAHKKG010000004">
    <property type="protein sequence ID" value="MBU2664189.1"/>
    <property type="molecule type" value="Genomic_DNA"/>
</dbReference>
<evidence type="ECO:0000313" key="3">
    <source>
        <dbReference type="EMBL" id="MBU2664189.1"/>
    </source>
</evidence>
<feature type="chain" id="PRO_5045639419" description="Flp pilus assembly protein RcpC/CpaB domain-containing protein" evidence="1">
    <location>
        <begin position="27"/>
        <end position="265"/>
    </location>
</feature>
<dbReference type="Pfam" id="PF16976">
    <property type="entry name" value="RcpC"/>
    <property type="match status" value="1"/>
</dbReference>
<sequence length="265" mass="27438">MRRRIVMLVAAAVLALLSAVAVVAYARGSDRRAVEGKKGTWVLLATADIPSGTTGSQIRAKRLVRQVLMPAETVPSGALTKLDTSFDSRKLNAALQPDQMLLTRQFDTGTKPIASPSPTFKIPAGLVAVSVELGIAPQVAGNVKRGDKVTVFVTVPKTETETNPQRTWVVLPQATVVSVGEAEISTPAPSAISASGLNAIVPTVVPSPTGTSIPLKRYVVTLAVTGEQAELVINGYNRGYLHLGLLGSGATVTAAPVVIESGAAG</sequence>
<proteinExistence type="predicted"/>
<dbReference type="RefSeq" id="WP_215786601.1">
    <property type="nucleotide sequence ID" value="NZ_JAHKKG010000004.1"/>
</dbReference>
<name>A0ABS5YN70_9ACTN</name>
<evidence type="ECO:0000256" key="1">
    <source>
        <dbReference type="SAM" id="SignalP"/>
    </source>
</evidence>
<accession>A0ABS5YN70</accession>
<feature type="signal peptide" evidence="1">
    <location>
        <begin position="1"/>
        <end position="26"/>
    </location>
</feature>
<keyword evidence="4" id="KW-1185">Reference proteome</keyword>
<dbReference type="InterPro" id="IPR031571">
    <property type="entry name" value="RcpC_dom"/>
</dbReference>
<evidence type="ECO:0000313" key="4">
    <source>
        <dbReference type="Proteomes" id="UP001519654"/>
    </source>
</evidence>
<dbReference type="Proteomes" id="UP001519654">
    <property type="component" value="Unassembled WGS sequence"/>
</dbReference>
<keyword evidence="1" id="KW-0732">Signal</keyword>
<feature type="domain" description="Flp pilus assembly protein RcpC/CpaB" evidence="2">
    <location>
        <begin position="121"/>
        <end position="245"/>
    </location>
</feature>
<reference evidence="3 4" key="1">
    <citation type="submission" date="2021-06" db="EMBL/GenBank/DDBJ databases">
        <title>Actinoplanes lichenicola sp. nov., and Actinoplanes ovalisporus sp. nov., isolated from lichen in Thailand.</title>
        <authorList>
            <person name="Saeng-In P."/>
            <person name="Kanchanasin P."/>
            <person name="Yuki M."/>
            <person name="Kudo T."/>
            <person name="Ohkuma M."/>
            <person name="Phongsopitanun W."/>
            <person name="Tanasupawat S."/>
        </authorList>
    </citation>
    <scope>NUCLEOTIDE SEQUENCE [LARGE SCALE GENOMIC DNA]</scope>
    <source>
        <strain evidence="3 4">NBRC 110975</strain>
    </source>
</reference>
<comment type="caution">
    <text evidence="3">The sequence shown here is derived from an EMBL/GenBank/DDBJ whole genome shotgun (WGS) entry which is preliminary data.</text>
</comment>